<reference evidence="2" key="1">
    <citation type="journal article" date="2011" name="PLoS Genet.">
        <title>Genomic analysis of the necrotrophic fungal pathogens Sclerotinia sclerotiorum and Botrytis cinerea.</title>
        <authorList>
            <person name="Amselem J."/>
            <person name="Cuomo C.A."/>
            <person name="van Kan J.A."/>
            <person name="Viaud M."/>
            <person name="Benito E.P."/>
            <person name="Couloux A."/>
            <person name="Coutinho P.M."/>
            <person name="de Vries R.P."/>
            <person name="Dyer P.S."/>
            <person name="Fillinger S."/>
            <person name="Fournier E."/>
            <person name="Gout L."/>
            <person name="Hahn M."/>
            <person name="Kohn L."/>
            <person name="Lapalu N."/>
            <person name="Plummer K.M."/>
            <person name="Pradier J.M."/>
            <person name="Quevillon E."/>
            <person name="Sharon A."/>
            <person name="Simon A."/>
            <person name="ten Have A."/>
            <person name="Tudzynski B."/>
            <person name="Tudzynski P."/>
            <person name="Wincker P."/>
            <person name="Andrew M."/>
            <person name="Anthouard V."/>
            <person name="Beever R.E."/>
            <person name="Beffa R."/>
            <person name="Benoit I."/>
            <person name="Bouzid O."/>
            <person name="Brault B."/>
            <person name="Chen Z."/>
            <person name="Choquer M."/>
            <person name="Collemare J."/>
            <person name="Cotton P."/>
            <person name="Danchin E.G."/>
            <person name="Da Silva C."/>
            <person name="Gautier A."/>
            <person name="Giraud C."/>
            <person name="Giraud T."/>
            <person name="Gonzalez C."/>
            <person name="Grossetete S."/>
            <person name="Guldener U."/>
            <person name="Henrissat B."/>
            <person name="Howlett B.J."/>
            <person name="Kodira C."/>
            <person name="Kretschmer M."/>
            <person name="Lappartient A."/>
            <person name="Leroch M."/>
            <person name="Levis C."/>
            <person name="Mauceli E."/>
            <person name="Neuveglise C."/>
            <person name="Oeser B."/>
            <person name="Pearson M."/>
            <person name="Poulain J."/>
            <person name="Poussereau N."/>
            <person name="Quesneville H."/>
            <person name="Rascle C."/>
            <person name="Schumacher J."/>
            <person name="Segurens B."/>
            <person name="Sexton A."/>
            <person name="Silva E."/>
            <person name="Sirven C."/>
            <person name="Soanes D.M."/>
            <person name="Talbot N.J."/>
            <person name="Templeton M."/>
            <person name="Yandava C."/>
            <person name="Yarden O."/>
            <person name="Zeng Q."/>
            <person name="Rollins J.A."/>
            <person name="Lebrun M.H."/>
            <person name="Dickman M."/>
        </authorList>
    </citation>
    <scope>NUCLEOTIDE SEQUENCE [LARGE SCALE GENOMIC DNA]</scope>
    <source>
        <strain evidence="2">ATCC 18683 / 1980 / Ss-1</strain>
    </source>
</reference>
<dbReference type="InParanoid" id="A7F1E0"/>
<dbReference type="EMBL" id="CH476638">
    <property type="protein sequence ID" value="EDN95532.1"/>
    <property type="molecule type" value="Genomic_DNA"/>
</dbReference>
<sequence>MFIYSLCSYIFAYSDQAIIHRFPVHYTKQYQVLFSTHSSTTYQGQICPISSIIYGTDFSKCSTLPMPCVRPL</sequence>
<accession>A7F1E0</accession>
<dbReference type="AlphaFoldDB" id="A7F1E0"/>
<protein>
    <submittedName>
        <fullName evidence="1">Uncharacterized protein</fullName>
    </submittedName>
</protein>
<organism evidence="1 2">
    <name type="scientific">Sclerotinia sclerotiorum (strain ATCC 18683 / 1980 / Ss-1)</name>
    <name type="common">White mold</name>
    <name type="synonym">Whetzelinia sclerotiorum</name>
    <dbReference type="NCBI Taxonomy" id="665079"/>
    <lineage>
        <taxon>Eukaryota</taxon>
        <taxon>Fungi</taxon>
        <taxon>Dikarya</taxon>
        <taxon>Ascomycota</taxon>
        <taxon>Pezizomycotina</taxon>
        <taxon>Leotiomycetes</taxon>
        <taxon>Helotiales</taxon>
        <taxon>Sclerotiniaceae</taxon>
        <taxon>Sclerotinia</taxon>
    </lineage>
</organism>
<evidence type="ECO:0000313" key="1">
    <source>
        <dbReference type="EMBL" id="EDN95532.1"/>
    </source>
</evidence>
<proteinExistence type="predicted"/>
<dbReference type="KEGG" id="ssl:SS1G_11410"/>
<keyword evidence="2" id="KW-1185">Reference proteome</keyword>
<gene>
    <name evidence="1" type="ORF">SS1G_11410</name>
</gene>
<evidence type="ECO:0000313" key="2">
    <source>
        <dbReference type="Proteomes" id="UP000001312"/>
    </source>
</evidence>
<dbReference type="RefSeq" id="XP_001587418.1">
    <property type="nucleotide sequence ID" value="XM_001587368.1"/>
</dbReference>
<dbReference type="Proteomes" id="UP000001312">
    <property type="component" value="Unassembled WGS sequence"/>
</dbReference>
<name>A7F1E0_SCLS1</name>
<dbReference type="GeneID" id="5483684"/>